<feature type="transmembrane region" description="Helical" evidence="6">
    <location>
        <begin position="406"/>
        <end position="426"/>
    </location>
</feature>
<dbReference type="GO" id="GO:0005886">
    <property type="term" value="C:plasma membrane"/>
    <property type="evidence" value="ECO:0007669"/>
    <property type="project" value="UniProtKB-SubCell"/>
</dbReference>
<dbReference type="HOGENOM" id="CLU_040798_1_0_10"/>
<keyword evidence="4 6" id="KW-1133">Transmembrane helix</keyword>
<feature type="transmembrane region" description="Helical" evidence="6">
    <location>
        <begin position="16"/>
        <end position="33"/>
    </location>
</feature>
<feature type="transmembrane region" description="Helical" evidence="6">
    <location>
        <begin position="438"/>
        <end position="461"/>
    </location>
</feature>
<evidence type="ECO:0000313" key="8">
    <source>
        <dbReference type="Proteomes" id="UP000027442"/>
    </source>
</evidence>
<dbReference type="PATRIC" id="fig|1122985.7.peg.2575"/>
<evidence type="ECO:0000256" key="3">
    <source>
        <dbReference type="ARBA" id="ARBA00022692"/>
    </source>
</evidence>
<dbReference type="eggNOG" id="COG2244">
    <property type="taxonomic scope" value="Bacteria"/>
</dbReference>
<evidence type="ECO:0000256" key="4">
    <source>
        <dbReference type="ARBA" id="ARBA00022989"/>
    </source>
</evidence>
<evidence type="ECO:0000313" key="7">
    <source>
        <dbReference type="EMBL" id="KDR51466.1"/>
    </source>
</evidence>
<dbReference type="PANTHER" id="PTHR30250:SF26">
    <property type="entry name" value="PSMA PROTEIN"/>
    <property type="match status" value="1"/>
</dbReference>
<feature type="transmembrane region" description="Helical" evidence="6">
    <location>
        <begin position="161"/>
        <end position="182"/>
    </location>
</feature>
<sequence length="513" mass="58120">MKSYESGNKRIAKNTLFLYIRMLLSLIVSLYTSRVVLQTLGFSDYGIYSLVGGVVVIFSFLNSSLSGATSRFLTYELGRGNLQRLKETFSSAIQVHLFIALIVFILAETLGLWFFTTKLVIPEERMFAAHVVYQCSIISTIVQIVQVPYDASIIAHEKMNIYAYIELLSVLLRLVIVYLLLIGDFDKLELYAVLVLSVQLIVALIYRSYSVRKFEECRFLFVRHPETFKSILNFSSWNLYVQLSSSVRQLGLNSLVNIFFGVIYNASSGIATTVDGAIAGFCTNVITAFRPQITKSYAQGKLEEMMRLMVNASKYSQLLYLVIALPLLFELPYVFEIWLGDVPPLSVEICRLLIITNIFFQLTQIIHIAIHATGNIKLLSLSNGTLLLFVLLPVLVLFRLGYGIESAYICMIALRIVVLGVSCVLLKRDIPEFPIKRYLFVVFLKIVFITIFACVCFYGVQLVMQPGFLRLSIIATLSLLLFSCYTYCVVVDSDTREKVKLKLLMLFSEKDVQ</sequence>
<reference evidence="7 8" key="1">
    <citation type="submission" date="2013-08" db="EMBL/GenBank/DDBJ databases">
        <authorList>
            <person name="Weinstock G."/>
            <person name="Sodergren E."/>
            <person name="Wylie T."/>
            <person name="Fulton L."/>
            <person name="Fulton R."/>
            <person name="Fronick C."/>
            <person name="O'Laughlin M."/>
            <person name="Godfrey J."/>
            <person name="Miner T."/>
            <person name="Herter B."/>
            <person name="Appelbaum E."/>
            <person name="Cordes M."/>
            <person name="Lek S."/>
            <person name="Wollam A."/>
            <person name="Pepin K.H."/>
            <person name="Palsikar V.B."/>
            <person name="Mitreva M."/>
            <person name="Wilson R.K."/>
        </authorList>
    </citation>
    <scope>NUCLEOTIDE SEQUENCE [LARGE SCALE GENOMIC DNA]</scope>
    <source>
        <strain evidence="7 8">ATCC 15930</strain>
    </source>
</reference>
<keyword evidence="8" id="KW-1185">Reference proteome</keyword>
<accession>A0A069QNP1</accession>
<proteinExistence type="predicted"/>
<feature type="transmembrane region" description="Helical" evidence="6">
    <location>
        <begin position="378"/>
        <end position="400"/>
    </location>
</feature>
<comment type="caution">
    <text evidence="7">The sequence shown here is derived from an EMBL/GenBank/DDBJ whole genome shotgun (WGS) entry which is preliminary data.</text>
</comment>
<feature type="transmembrane region" description="Helical" evidence="6">
    <location>
        <begin position="95"/>
        <end position="115"/>
    </location>
</feature>
<organism evidence="7 8">
    <name type="scientific">Hoylesella loescheii DSM 19665 = JCM 12249 = ATCC 15930</name>
    <dbReference type="NCBI Taxonomy" id="1122985"/>
    <lineage>
        <taxon>Bacteria</taxon>
        <taxon>Pseudomonadati</taxon>
        <taxon>Bacteroidota</taxon>
        <taxon>Bacteroidia</taxon>
        <taxon>Bacteroidales</taxon>
        <taxon>Prevotellaceae</taxon>
        <taxon>Hoylesella</taxon>
    </lineage>
</organism>
<feature type="transmembrane region" description="Helical" evidence="6">
    <location>
        <begin position="318"/>
        <end position="339"/>
    </location>
</feature>
<keyword evidence="5 6" id="KW-0472">Membrane</keyword>
<dbReference type="PANTHER" id="PTHR30250">
    <property type="entry name" value="PST FAMILY PREDICTED COLANIC ACID TRANSPORTER"/>
    <property type="match status" value="1"/>
</dbReference>
<evidence type="ECO:0000256" key="2">
    <source>
        <dbReference type="ARBA" id="ARBA00022475"/>
    </source>
</evidence>
<feature type="transmembrane region" description="Helical" evidence="6">
    <location>
        <begin position="467"/>
        <end position="490"/>
    </location>
</feature>
<keyword evidence="3 6" id="KW-0812">Transmembrane</keyword>
<dbReference type="EMBL" id="JNGW01000106">
    <property type="protein sequence ID" value="KDR51466.1"/>
    <property type="molecule type" value="Genomic_DNA"/>
</dbReference>
<feature type="transmembrane region" description="Helical" evidence="6">
    <location>
        <begin position="127"/>
        <end position="149"/>
    </location>
</feature>
<protein>
    <submittedName>
        <fullName evidence="7">Polysaccharide biosynthesis protein</fullName>
    </submittedName>
</protein>
<feature type="transmembrane region" description="Helical" evidence="6">
    <location>
        <begin position="345"/>
        <end position="366"/>
    </location>
</feature>
<keyword evidence="2" id="KW-1003">Cell membrane</keyword>
<evidence type="ECO:0000256" key="5">
    <source>
        <dbReference type="ARBA" id="ARBA00023136"/>
    </source>
</evidence>
<dbReference type="Proteomes" id="UP000027442">
    <property type="component" value="Unassembled WGS sequence"/>
</dbReference>
<gene>
    <name evidence="7" type="ORF">HMPREF1991_02487</name>
</gene>
<dbReference type="RefSeq" id="WP_018966607.1">
    <property type="nucleotide sequence ID" value="NZ_KB899211.1"/>
</dbReference>
<feature type="transmembrane region" description="Helical" evidence="6">
    <location>
        <begin position="188"/>
        <end position="206"/>
    </location>
</feature>
<comment type="subcellular location">
    <subcellularLocation>
        <location evidence="1">Cell membrane</location>
        <topology evidence="1">Multi-pass membrane protein</topology>
    </subcellularLocation>
</comment>
<name>A0A069QNP1_HOYLO</name>
<dbReference type="AlphaFoldDB" id="A0A069QNP1"/>
<feature type="transmembrane region" description="Helical" evidence="6">
    <location>
        <begin position="45"/>
        <end position="74"/>
    </location>
</feature>
<evidence type="ECO:0000256" key="6">
    <source>
        <dbReference type="SAM" id="Phobius"/>
    </source>
</evidence>
<evidence type="ECO:0000256" key="1">
    <source>
        <dbReference type="ARBA" id="ARBA00004651"/>
    </source>
</evidence>
<dbReference type="InterPro" id="IPR050833">
    <property type="entry name" value="Poly_Biosynth_Transport"/>
</dbReference>